<gene>
    <name evidence="2" type="ORF">FKV24_002405</name>
</gene>
<protein>
    <submittedName>
        <fullName evidence="2">Uncharacterized protein</fullName>
    </submittedName>
</protein>
<evidence type="ECO:0000313" key="3">
    <source>
        <dbReference type="Proteomes" id="UP000320431"/>
    </source>
</evidence>
<sequence length="197" mass="21354">MVQGHRGQHPRHHPGGLRRPASTRSGAASAPDAPPCNKAEIVDLAPILASDSGPGLWKVTHGDHVLWILGTLSPLPRDADWLSREVENAVAQAQEVIEAPSYEIEPNVSIFGKLFLLPAAMRARRNPDGAQLRDVVPAAEYARWRRLKARHLGSDRGVERYRPIFAAGTLYKEALEDAGLTRPSPAWCASPGRAACG</sequence>
<dbReference type="AlphaFoldDB" id="A0A508BBW7"/>
<organism evidence="2 3">
    <name type="scientific">Marilutibacter maris</name>
    <dbReference type="NCBI Taxonomy" id="1605891"/>
    <lineage>
        <taxon>Bacteria</taxon>
        <taxon>Pseudomonadati</taxon>
        <taxon>Pseudomonadota</taxon>
        <taxon>Gammaproteobacteria</taxon>
        <taxon>Lysobacterales</taxon>
        <taxon>Lysobacteraceae</taxon>
        <taxon>Marilutibacter</taxon>
    </lineage>
</organism>
<evidence type="ECO:0000313" key="2">
    <source>
        <dbReference type="EMBL" id="KAB8198364.1"/>
    </source>
</evidence>
<dbReference type="EMBL" id="VICD02000027">
    <property type="protein sequence ID" value="KAB8198364.1"/>
    <property type="molecule type" value="Genomic_DNA"/>
</dbReference>
<dbReference type="Proteomes" id="UP000320431">
    <property type="component" value="Unassembled WGS sequence"/>
</dbReference>
<dbReference type="InterPro" id="IPR002816">
    <property type="entry name" value="TraB/PrgY/GumN_fam"/>
</dbReference>
<evidence type="ECO:0000256" key="1">
    <source>
        <dbReference type="SAM" id="MobiDB-lite"/>
    </source>
</evidence>
<comment type="caution">
    <text evidence="2">The sequence shown here is derived from an EMBL/GenBank/DDBJ whole genome shotgun (WGS) entry which is preliminary data.</text>
</comment>
<feature type="compositionally biased region" description="Basic residues" evidence="1">
    <location>
        <begin position="1"/>
        <end position="16"/>
    </location>
</feature>
<feature type="region of interest" description="Disordered" evidence="1">
    <location>
        <begin position="1"/>
        <end position="35"/>
    </location>
</feature>
<accession>A0A508BBW7</accession>
<dbReference type="Pfam" id="PF01963">
    <property type="entry name" value="TraB_PrgY_gumN"/>
    <property type="match status" value="1"/>
</dbReference>
<reference evidence="2 3" key="1">
    <citation type="submission" date="2019-10" db="EMBL/GenBank/DDBJ databases">
        <title>Lysobacter alkalisoli sp. nov., isolated from saline-alkaline soil.</title>
        <authorList>
            <person name="Sun J.-Q."/>
        </authorList>
    </citation>
    <scope>NUCLEOTIDE SEQUENCE [LARGE SCALE GENOMIC DNA]</scope>
    <source>
        <strain evidence="2 3">KCTC 42381</strain>
    </source>
</reference>
<dbReference type="CDD" id="cd14788">
    <property type="entry name" value="GumN"/>
    <property type="match status" value="1"/>
</dbReference>
<dbReference type="RefSeq" id="WP_141481071.1">
    <property type="nucleotide sequence ID" value="NZ_VICD02000027.1"/>
</dbReference>
<proteinExistence type="predicted"/>
<name>A0A508BBW7_9GAMM</name>